<proteinExistence type="predicted"/>
<protein>
    <recommendedName>
        <fullName evidence="3">BTB domain-containing protein</fullName>
    </recommendedName>
</protein>
<gene>
    <name evidence="1" type="ORF">BSL78_26783</name>
</gene>
<dbReference type="EMBL" id="MRZV01001684">
    <property type="protein sequence ID" value="PIK36389.1"/>
    <property type="molecule type" value="Genomic_DNA"/>
</dbReference>
<name>A0A2G8JL12_STIJA</name>
<dbReference type="Proteomes" id="UP000230750">
    <property type="component" value="Unassembled WGS sequence"/>
</dbReference>
<evidence type="ECO:0008006" key="3">
    <source>
        <dbReference type="Google" id="ProtNLM"/>
    </source>
</evidence>
<dbReference type="InterPro" id="IPR051481">
    <property type="entry name" value="BTB-POZ/Galectin-3-binding"/>
</dbReference>
<evidence type="ECO:0000313" key="2">
    <source>
        <dbReference type="Proteomes" id="UP000230750"/>
    </source>
</evidence>
<dbReference type="PANTHER" id="PTHR24410">
    <property type="entry name" value="HL07962P-RELATED"/>
    <property type="match status" value="1"/>
</dbReference>
<dbReference type="OrthoDB" id="2359033at2759"/>
<dbReference type="AlphaFoldDB" id="A0A2G8JL12"/>
<organism evidence="1 2">
    <name type="scientific">Stichopus japonicus</name>
    <name type="common">Sea cucumber</name>
    <dbReference type="NCBI Taxonomy" id="307972"/>
    <lineage>
        <taxon>Eukaryota</taxon>
        <taxon>Metazoa</taxon>
        <taxon>Echinodermata</taxon>
        <taxon>Eleutherozoa</taxon>
        <taxon>Echinozoa</taxon>
        <taxon>Holothuroidea</taxon>
        <taxon>Aspidochirotacea</taxon>
        <taxon>Aspidochirotida</taxon>
        <taxon>Stichopodidae</taxon>
        <taxon>Apostichopus</taxon>
    </lineage>
</organism>
<comment type="caution">
    <text evidence="1">The sequence shown here is derived from an EMBL/GenBank/DDBJ whole genome shotgun (WGS) entry which is preliminary data.</text>
</comment>
<keyword evidence="2" id="KW-1185">Reference proteome</keyword>
<evidence type="ECO:0000313" key="1">
    <source>
        <dbReference type="EMBL" id="PIK36389.1"/>
    </source>
</evidence>
<accession>A0A2G8JL12</accession>
<dbReference type="PANTHER" id="PTHR24410:SF23">
    <property type="entry name" value="BTB DOMAIN-CONTAINING PROTEIN-RELATED"/>
    <property type="match status" value="1"/>
</dbReference>
<sequence>MLSELGRRLVQAPDDIILEIIPQEDGEYLSAMEDFIRYMYTESIDLSLQTVWHHIILAAKHDVVPLLVVCTRLLHKQVAVLPIGPYLLTLLDQAANCKYTKSVVQTTMLRIHSELFFEDAEVVSSFDVDFLCDVLRSSNVVADSEYAIFQKLKPKMDALKQAGKTRELHRLLALLRLTQMKASELRELYSGEYMDEMRSAFPGRLESALWTRALFNEQNFDEVPINVERPRLYLEIPVPYIVEHNRYQYYDEDDNLYEGKSMEFEQRKFHELRFKIKNGEQVAGIVCTIEGTYTWRSVTFRLPSNGRRTQC</sequence>
<reference evidence="1 2" key="1">
    <citation type="journal article" date="2017" name="PLoS Biol.">
        <title>The sea cucumber genome provides insights into morphological evolution and visceral regeneration.</title>
        <authorList>
            <person name="Zhang X."/>
            <person name="Sun L."/>
            <person name="Yuan J."/>
            <person name="Sun Y."/>
            <person name="Gao Y."/>
            <person name="Zhang L."/>
            <person name="Li S."/>
            <person name="Dai H."/>
            <person name="Hamel J.F."/>
            <person name="Liu C."/>
            <person name="Yu Y."/>
            <person name="Liu S."/>
            <person name="Lin W."/>
            <person name="Guo K."/>
            <person name="Jin S."/>
            <person name="Xu P."/>
            <person name="Storey K.B."/>
            <person name="Huan P."/>
            <person name="Zhang T."/>
            <person name="Zhou Y."/>
            <person name="Zhang J."/>
            <person name="Lin C."/>
            <person name="Li X."/>
            <person name="Xing L."/>
            <person name="Huo D."/>
            <person name="Sun M."/>
            <person name="Wang L."/>
            <person name="Mercier A."/>
            <person name="Li F."/>
            <person name="Yang H."/>
            <person name="Xiang J."/>
        </authorList>
    </citation>
    <scope>NUCLEOTIDE SEQUENCE [LARGE SCALE GENOMIC DNA]</scope>
    <source>
        <strain evidence="1">Shaxun</strain>
        <tissue evidence="1">Muscle</tissue>
    </source>
</reference>
<dbReference type="STRING" id="307972.A0A2G8JL12"/>